<dbReference type="EMBL" id="JBFXLR010000001">
    <property type="protein sequence ID" value="KAL2861596.1"/>
    <property type="molecule type" value="Genomic_DNA"/>
</dbReference>
<reference evidence="1 2" key="1">
    <citation type="submission" date="2024-07" db="EMBL/GenBank/DDBJ databases">
        <title>Section-level genome sequencing and comparative genomics of Aspergillus sections Usti and Cavernicolus.</title>
        <authorList>
            <consortium name="Lawrence Berkeley National Laboratory"/>
            <person name="Nybo J.L."/>
            <person name="Vesth T.C."/>
            <person name="Theobald S."/>
            <person name="Frisvad J.C."/>
            <person name="Larsen T.O."/>
            <person name="Kjaerboelling I."/>
            <person name="Rothschild-Mancinelli K."/>
            <person name="Lyhne E.K."/>
            <person name="Kogle M.E."/>
            <person name="Barry K."/>
            <person name="Clum A."/>
            <person name="Na H."/>
            <person name="Ledsgaard L."/>
            <person name="Lin J."/>
            <person name="Lipzen A."/>
            <person name="Kuo A."/>
            <person name="Riley R."/>
            <person name="Mondo S."/>
            <person name="LaButti K."/>
            <person name="Haridas S."/>
            <person name="Pangalinan J."/>
            <person name="Salamov A.A."/>
            <person name="Simmons B.A."/>
            <person name="Magnuson J.K."/>
            <person name="Chen J."/>
            <person name="Drula E."/>
            <person name="Henrissat B."/>
            <person name="Wiebenga A."/>
            <person name="Lubbers R.J."/>
            <person name="Gomes A.C."/>
            <person name="Macurrencykelacurrency M.R."/>
            <person name="Stajich J."/>
            <person name="Grigoriev I.V."/>
            <person name="Mortensen U.H."/>
            <person name="De vries R.P."/>
            <person name="Baker S.E."/>
            <person name="Andersen M.R."/>
        </authorList>
    </citation>
    <scope>NUCLEOTIDE SEQUENCE [LARGE SCALE GENOMIC DNA]</scope>
    <source>
        <strain evidence="1 2">CBS 756.74</strain>
    </source>
</reference>
<proteinExistence type="predicted"/>
<gene>
    <name evidence="1" type="ORF">BJX68DRAFT_222899</name>
</gene>
<dbReference type="Proteomes" id="UP001610444">
    <property type="component" value="Unassembled WGS sequence"/>
</dbReference>
<protein>
    <recommendedName>
        <fullName evidence="3">Secreted protein</fullName>
    </recommendedName>
</protein>
<name>A0ABR4LAZ5_9EURO</name>
<keyword evidence="2" id="KW-1185">Reference proteome</keyword>
<organism evidence="1 2">
    <name type="scientific">Aspergillus pseudodeflectus</name>
    <dbReference type="NCBI Taxonomy" id="176178"/>
    <lineage>
        <taxon>Eukaryota</taxon>
        <taxon>Fungi</taxon>
        <taxon>Dikarya</taxon>
        <taxon>Ascomycota</taxon>
        <taxon>Pezizomycotina</taxon>
        <taxon>Eurotiomycetes</taxon>
        <taxon>Eurotiomycetidae</taxon>
        <taxon>Eurotiales</taxon>
        <taxon>Aspergillaceae</taxon>
        <taxon>Aspergillus</taxon>
        <taxon>Aspergillus subgen. Nidulantes</taxon>
    </lineage>
</organism>
<sequence>MAMQLESFRYFFVCSLSLVFWRLGSHSSLLRPSLSVSFSFFQLSQPPLAKLGLLFCDSEYSPTLHFTTLT</sequence>
<evidence type="ECO:0000313" key="2">
    <source>
        <dbReference type="Proteomes" id="UP001610444"/>
    </source>
</evidence>
<accession>A0ABR4LAZ5</accession>
<dbReference type="GeneID" id="98153219"/>
<comment type="caution">
    <text evidence="1">The sequence shown here is derived from an EMBL/GenBank/DDBJ whole genome shotgun (WGS) entry which is preliminary data.</text>
</comment>
<dbReference type="RefSeq" id="XP_070905686.1">
    <property type="nucleotide sequence ID" value="XM_071038055.1"/>
</dbReference>
<evidence type="ECO:0000313" key="1">
    <source>
        <dbReference type="EMBL" id="KAL2861596.1"/>
    </source>
</evidence>
<evidence type="ECO:0008006" key="3">
    <source>
        <dbReference type="Google" id="ProtNLM"/>
    </source>
</evidence>